<dbReference type="OMA" id="QVLEWVI"/>
<dbReference type="InterPro" id="IPR011161">
    <property type="entry name" value="MHC_I-like_Ag-recog"/>
</dbReference>
<keyword evidence="4" id="KW-0472">Membrane</keyword>
<dbReference type="InterPro" id="IPR003597">
    <property type="entry name" value="Ig_C1-set"/>
</dbReference>
<feature type="chain" id="PRO_5003580540" description="Ig-like domain-containing protein" evidence="5">
    <location>
        <begin position="18"/>
        <end position="428"/>
    </location>
</feature>
<dbReference type="SMART" id="SM00407">
    <property type="entry name" value="IGc1"/>
    <property type="match status" value="1"/>
</dbReference>
<dbReference type="InParanoid" id="H3AS74"/>
<proteinExistence type="inferred from homology"/>
<dbReference type="InterPro" id="IPR003006">
    <property type="entry name" value="Ig/MHC_CS"/>
</dbReference>
<feature type="transmembrane region" description="Helical" evidence="4">
    <location>
        <begin position="301"/>
        <end position="323"/>
    </location>
</feature>
<dbReference type="GO" id="GO:0006955">
    <property type="term" value="P:immune response"/>
    <property type="evidence" value="ECO:0007669"/>
    <property type="project" value="TreeGrafter"/>
</dbReference>
<dbReference type="PROSITE" id="PS50835">
    <property type="entry name" value="IG_LIKE"/>
    <property type="match status" value="1"/>
</dbReference>
<evidence type="ECO:0000256" key="3">
    <source>
        <dbReference type="SAM" id="MobiDB-lite"/>
    </source>
</evidence>
<dbReference type="HOGENOM" id="CLU_047501_0_0_1"/>
<dbReference type="FunFam" id="3.30.500.10:FF:000001">
    <property type="entry name" value="H-2 class I histocompatibility antigen, alpha chain"/>
    <property type="match status" value="1"/>
</dbReference>
<evidence type="ECO:0000256" key="5">
    <source>
        <dbReference type="SAM" id="SignalP"/>
    </source>
</evidence>
<dbReference type="Bgee" id="ENSLACG00000011010">
    <property type="expression patterns" value="Expressed in pectoral fin and 6 other cell types or tissues"/>
</dbReference>
<evidence type="ECO:0000256" key="1">
    <source>
        <dbReference type="ARBA" id="ARBA00023180"/>
    </source>
</evidence>
<evidence type="ECO:0000256" key="4">
    <source>
        <dbReference type="SAM" id="Phobius"/>
    </source>
</evidence>
<feature type="signal peptide" evidence="5">
    <location>
        <begin position="1"/>
        <end position="17"/>
    </location>
</feature>
<reference evidence="7" key="2">
    <citation type="submission" date="2025-08" db="UniProtKB">
        <authorList>
            <consortium name="Ensembl"/>
        </authorList>
    </citation>
    <scope>IDENTIFICATION</scope>
</reference>
<dbReference type="Gene3D" id="2.60.40.10">
    <property type="entry name" value="Immunoglobulins"/>
    <property type="match status" value="1"/>
</dbReference>
<dbReference type="InterPro" id="IPR001039">
    <property type="entry name" value="MHC_I_a_a1/a2"/>
</dbReference>
<evidence type="ECO:0000313" key="8">
    <source>
        <dbReference type="Proteomes" id="UP000008672"/>
    </source>
</evidence>
<dbReference type="PRINTS" id="PR01638">
    <property type="entry name" value="MHCCLASSI"/>
</dbReference>
<dbReference type="SUPFAM" id="SSF54452">
    <property type="entry name" value="MHC antigen-recognition domain"/>
    <property type="match status" value="1"/>
</dbReference>
<dbReference type="InterPro" id="IPR013783">
    <property type="entry name" value="Ig-like_fold"/>
</dbReference>
<dbReference type="GO" id="GO:0005615">
    <property type="term" value="C:extracellular space"/>
    <property type="evidence" value="ECO:0007669"/>
    <property type="project" value="TreeGrafter"/>
</dbReference>
<dbReference type="AlphaFoldDB" id="H3AS74"/>
<dbReference type="InterPro" id="IPR050208">
    <property type="entry name" value="MHC_class-I_related"/>
</dbReference>
<dbReference type="GeneTree" id="ENSGT01120000271825"/>
<keyword evidence="8" id="KW-1185">Reference proteome</keyword>
<reference evidence="7" key="3">
    <citation type="submission" date="2025-09" db="UniProtKB">
        <authorList>
            <consortium name="Ensembl"/>
        </authorList>
    </citation>
    <scope>IDENTIFICATION</scope>
</reference>
<dbReference type="InterPro" id="IPR037055">
    <property type="entry name" value="MHC_I-like_Ag-recog_sf"/>
</dbReference>
<dbReference type="InterPro" id="IPR036179">
    <property type="entry name" value="Ig-like_dom_sf"/>
</dbReference>
<dbReference type="PANTHER" id="PTHR16675:SF235">
    <property type="entry name" value="SHKT DOMAIN-CONTAINING PROTEIN"/>
    <property type="match status" value="1"/>
</dbReference>
<dbReference type="Pfam" id="PF07654">
    <property type="entry name" value="C1-set"/>
    <property type="match status" value="1"/>
</dbReference>
<evidence type="ECO:0000256" key="2">
    <source>
        <dbReference type="RuleBase" id="RU004439"/>
    </source>
</evidence>
<dbReference type="Proteomes" id="UP000008672">
    <property type="component" value="Unassembled WGS sequence"/>
</dbReference>
<dbReference type="FunCoup" id="H3AS74">
    <property type="interactions" value="438"/>
</dbReference>
<accession>H3AS74</accession>
<keyword evidence="5" id="KW-0732">Signal</keyword>
<dbReference type="Gene3D" id="3.30.500.10">
    <property type="entry name" value="MHC class I-like antigen recognition-like"/>
    <property type="match status" value="1"/>
</dbReference>
<organism evidence="7 8">
    <name type="scientific">Latimeria chalumnae</name>
    <name type="common">Coelacanth</name>
    <dbReference type="NCBI Taxonomy" id="7897"/>
    <lineage>
        <taxon>Eukaryota</taxon>
        <taxon>Metazoa</taxon>
        <taxon>Chordata</taxon>
        <taxon>Craniata</taxon>
        <taxon>Vertebrata</taxon>
        <taxon>Euteleostomi</taxon>
        <taxon>Coelacanthiformes</taxon>
        <taxon>Coelacanthidae</taxon>
        <taxon>Latimeria</taxon>
    </lineage>
</organism>
<dbReference type="Ensembl" id="ENSLACT00000012588.1">
    <property type="protein sequence ID" value="ENSLACP00000012495.1"/>
    <property type="gene ID" value="ENSLACG00000011010.1"/>
</dbReference>
<dbReference type="STRING" id="7897.ENSLACP00000012495"/>
<dbReference type="Pfam" id="PF00129">
    <property type="entry name" value="MHC_I"/>
    <property type="match status" value="1"/>
</dbReference>
<comment type="similarity">
    <text evidence="2">Belongs to the MHC class I family.</text>
</comment>
<dbReference type="InterPro" id="IPR011162">
    <property type="entry name" value="MHC_I/II-like_Ag-recog"/>
</dbReference>
<evidence type="ECO:0000313" key="7">
    <source>
        <dbReference type="Ensembl" id="ENSLACP00000012495.1"/>
    </source>
</evidence>
<dbReference type="EMBL" id="AFYH01115950">
    <property type="status" value="NOT_ANNOTATED_CDS"/>
    <property type="molecule type" value="Genomic_DNA"/>
</dbReference>
<dbReference type="PANTHER" id="PTHR16675">
    <property type="entry name" value="MHC CLASS I-RELATED"/>
    <property type="match status" value="1"/>
</dbReference>
<sequence length="428" mass="48334">MLFVLLLSVLCALGVGAEPHTLRYLYLGTMNVKDFPEFLTVGLVDNVRIRYFDSVTGHCLSSQKWMEAFVEKEDPEYWESMNRRLKSRHQNFKENIQILRRRYNQTNGAHSLQWTHGCTLGETGESVSGFMRFGYDGEDFISFNMEGLNWVAAKQEAKITKDKWDKDQALNHQTKGYLQDECIHWLKKYLEYGNGDLGRKVHPEVQIYNRPGPWKNSISLTCMVTGFYPQSISVNWIKNGEVFQVSSSDNVLPNEDETYQLRNTIEIDPEDEGSYACHVEHSSLEEKRIVSWEKETGLNTGIIVAVVIVVLLLVLAGVGFMIWKKVSPLFNRGAAQGPRPHIYRLPSPQSSVVVPVTDPSEQATETYTLLTENNEESHSDSGKGFSKGSIGDSGKGSISGSSKVSMESLIAEGKKFRINLPFVSTLRK</sequence>
<dbReference type="SUPFAM" id="SSF48726">
    <property type="entry name" value="Immunoglobulin"/>
    <property type="match status" value="1"/>
</dbReference>
<feature type="compositionally biased region" description="Low complexity" evidence="3">
    <location>
        <begin position="382"/>
        <end position="401"/>
    </location>
</feature>
<reference evidence="8" key="1">
    <citation type="submission" date="2011-08" db="EMBL/GenBank/DDBJ databases">
        <title>The draft genome of Latimeria chalumnae.</title>
        <authorList>
            <person name="Di Palma F."/>
            <person name="Alfoldi J."/>
            <person name="Johnson J."/>
            <person name="Berlin A."/>
            <person name="Gnerre S."/>
            <person name="Jaffe D."/>
            <person name="MacCallum I."/>
            <person name="Young S."/>
            <person name="Walker B.J."/>
            <person name="Lander E."/>
            <person name="Lindblad-Toh K."/>
        </authorList>
    </citation>
    <scope>NUCLEOTIDE SEQUENCE [LARGE SCALE GENOMIC DNA]</scope>
    <source>
        <strain evidence="8">Wild caught</strain>
    </source>
</reference>
<evidence type="ECO:0000259" key="6">
    <source>
        <dbReference type="PROSITE" id="PS50835"/>
    </source>
</evidence>
<name>H3AS74_LATCH</name>
<keyword evidence="1" id="KW-0325">Glycoprotein</keyword>
<feature type="region of interest" description="Disordered" evidence="3">
    <location>
        <begin position="372"/>
        <end position="401"/>
    </location>
</feature>
<dbReference type="InterPro" id="IPR007110">
    <property type="entry name" value="Ig-like_dom"/>
</dbReference>
<keyword evidence="4" id="KW-0812">Transmembrane</keyword>
<dbReference type="eggNOG" id="ENOG502RQEK">
    <property type="taxonomic scope" value="Eukaryota"/>
</dbReference>
<keyword evidence="4" id="KW-1133">Transmembrane helix</keyword>
<feature type="domain" description="Ig-like" evidence="6">
    <location>
        <begin position="203"/>
        <end position="291"/>
    </location>
</feature>
<protein>
    <recommendedName>
        <fullName evidence="6">Ig-like domain-containing protein</fullName>
    </recommendedName>
</protein>
<dbReference type="GO" id="GO:0009897">
    <property type="term" value="C:external side of plasma membrane"/>
    <property type="evidence" value="ECO:0007669"/>
    <property type="project" value="TreeGrafter"/>
</dbReference>
<dbReference type="PROSITE" id="PS00290">
    <property type="entry name" value="IG_MHC"/>
    <property type="match status" value="1"/>
</dbReference>